<reference evidence="1" key="2">
    <citation type="submission" date="2022-01" db="EMBL/GenBank/DDBJ databases">
        <authorList>
            <person name="Yamashiro T."/>
            <person name="Shiraishi A."/>
            <person name="Satake H."/>
            <person name="Nakayama K."/>
        </authorList>
    </citation>
    <scope>NUCLEOTIDE SEQUENCE</scope>
</reference>
<organism evidence="1 2">
    <name type="scientific">Tanacetum coccineum</name>
    <dbReference type="NCBI Taxonomy" id="301880"/>
    <lineage>
        <taxon>Eukaryota</taxon>
        <taxon>Viridiplantae</taxon>
        <taxon>Streptophyta</taxon>
        <taxon>Embryophyta</taxon>
        <taxon>Tracheophyta</taxon>
        <taxon>Spermatophyta</taxon>
        <taxon>Magnoliopsida</taxon>
        <taxon>eudicotyledons</taxon>
        <taxon>Gunneridae</taxon>
        <taxon>Pentapetalae</taxon>
        <taxon>asterids</taxon>
        <taxon>campanulids</taxon>
        <taxon>Asterales</taxon>
        <taxon>Asteraceae</taxon>
        <taxon>Asteroideae</taxon>
        <taxon>Anthemideae</taxon>
        <taxon>Anthemidinae</taxon>
        <taxon>Tanacetum</taxon>
    </lineage>
</organism>
<protein>
    <recommendedName>
        <fullName evidence="3">Reverse transcriptase domain-containing protein</fullName>
    </recommendedName>
</protein>
<evidence type="ECO:0008006" key="3">
    <source>
        <dbReference type="Google" id="ProtNLM"/>
    </source>
</evidence>
<sequence>MICKIRDSFSLSLHAWYLDDGTIVGDTMVVGKVLELIMDDGLGCGLYLNVDKTNVFWPKEDPRSRLTVTKTIGLMDAIAKVNDPQCELLLLYSCTDISRLYFTMRTCPPCVFESAQRSFDVALHSSLEHIVTASGPGFGDWQWRLATLPFAFGGLGTKLLGHIGIPLFSISKPCSACSKVFAGDIYGDHTVSCARIIGIKHHHNVVRDTLVDICYRSGISAGKEVDIGLDGGRDKPLRPAHMLLYSWDGGLDVCVWI</sequence>
<dbReference type="PANTHER" id="PTHR48462:SF1">
    <property type="entry name" value="PROTEIN, PUTATIVE-RELATED"/>
    <property type="match status" value="1"/>
</dbReference>
<gene>
    <name evidence="1" type="ORF">Tco_0878929</name>
</gene>
<name>A0ABQ5C2Q2_9ASTR</name>
<dbReference type="EMBL" id="BQNB010013784">
    <property type="protein sequence ID" value="GJT20223.1"/>
    <property type="molecule type" value="Genomic_DNA"/>
</dbReference>
<dbReference type="PANTHER" id="PTHR48462">
    <property type="entry name" value="PROTEIN, PUTATIVE-RELATED"/>
    <property type="match status" value="1"/>
</dbReference>
<comment type="caution">
    <text evidence="1">The sequence shown here is derived from an EMBL/GenBank/DDBJ whole genome shotgun (WGS) entry which is preliminary data.</text>
</comment>
<evidence type="ECO:0000313" key="2">
    <source>
        <dbReference type="Proteomes" id="UP001151760"/>
    </source>
</evidence>
<reference evidence="1" key="1">
    <citation type="journal article" date="2022" name="Int. J. Mol. Sci.">
        <title>Draft Genome of Tanacetum Coccineum: Genomic Comparison of Closely Related Tanacetum-Family Plants.</title>
        <authorList>
            <person name="Yamashiro T."/>
            <person name="Shiraishi A."/>
            <person name="Nakayama K."/>
            <person name="Satake H."/>
        </authorList>
    </citation>
    <scope>NUCLEOTIDE SEQUENCE</scope>
</reference>
<evidence type="ECO:0000313" key="1">
    <source>
        <dbReference type="EMBL" id="GJT20223.1"/>
    </source>
</evidence>
<dbReference type="Proteomes" id="UP001151760">
    <property type="component" value="Unassembled WGS sequence"/>
</dbReference>
<proteinExistence type="predicted"/>
<keyword evidence="2" id="KW-1185">Reference proteome</keyword>
<accession>A0ABQ5C2Q2</accession>